<name>A0AAW0N7W3_9GOBI</name>
<proteinExistence type="predicted"/>
<feature type="region of interest" description="Disordered" evidence="1">
    <location>
        <begin position="23"/>
        <end position="63"/>
    </location>
</feature>
<gene>
    <name evidence="2" type="ORF">WMY93_026244</name>
</gene>
<evidence type="ECO:0000256" key="1">
    <source>
        <dbReference type="SAM" id="MobiDB-lite"/>
    </source>
</evidence>
<feature type="region of interest" description="Disordered" evidence="1">
    <location>
        <begin position="118"/>
        <end position="162"/>
    </location>
</feature>
<sequence length="198" mass="22732">MSNRGIDDRMEVEVGRFGWKKRDTATPLKTSGRERGLGKSKWDGSHEGRQVRQRRGGGTRTINVPRDTRKAQLFNFAKDLFFPNGRNEMGKFEADKSDIVDFRGEPMIDDKVTVVKYADGNEEDKSDEGDREPDWGRSYEEMSDREERSPIEEEEDPDTLKVTIGDTEHIHNAVTDQAEAEEMHTTSQHLECGSEWHN</sequence>
<dbReference type="Proteomes" id="UP001460270">
    <property type="component" value="Unassembled WGS sequence"/>
</dbReference>
<feature type="region of interest" description="Disordered" evidence="1">
    <location>
        <begin position="177"/>
        <end position="198"/>
    </location>
</feature>
<evidence type="ECO:0000313" key="2">
    <source>
        <dbReference type="EMBL" id="KAK7886623.1"/>
    </source>
</evidence>
<evidence type="ECO:0000313" key="3">
    <source>
        <dbReference type="Proteomes" id="UP001460270"/>
    </source>
</evidence>
<accession>A0AAW0N7W3</accession>
<keyword evidence="3" id="KW-1185">Reference proteome</keyword>
<organism evidence="2 3">
    <name type="scientific">Mugilogobius chulae</name>
    <name type="common">yellowstripe goby</name>
    <dbReference type="NCBI Taxonomy" id="88201"/>
    <lineage>
        <taxon>Eukaryota</taxon>
        <taxon>Metazoa</taxon>
        <taxon>Chordata</taxon>
        <taxon>Craniata</taxon>
        <taxon>Vertebrata</taxon>
        <taxon>Euteleostomi</taxon>
        <taxon>Actinopterygii</taxon>
        <taxon>Neopterygii</taxon>
        <taxon>Teleostei</taxon>
        <taxon>Neoteleostei</taxon>
        <taxon>Acanthomorphata</taxon>
        <taxon>Gobiaria</taxon>
        <taxon>Gobiiformes</taxon>
        <taxon>Gobioidei</taxon>
        <taxon>Gobiidae</taxon>
        <taxon>Gobionellinae</taxon>
        <taxon>Mugilogobius</taxon>
    </lineage>
</organism>
<feature type="compositionally biased region" description="Basic and acidic residues" evidence="1">
    <location>
        <begin position="31"/>
        <end position="50"/>
    </location>
</feature>
<protein>
    <submittedName>
        <fullName evidence="2">Uncharacterized protein</fullName>
    </submittedName>
</protein>
<reference evidence="3" key="1">
    <citation type="submission" date="2024-04" db="EMBL/GenBank/DDBJ databases">
        <title>Salinicola lusitanus LLJ914,a marine bacterium isolated from the Okinawa Trough.</title>
        <authorList>
            <person name="Li J."/>
        </authorList>
    </citation>
    <scope>NUCLEOTIDE SEQUENCE [LARGE SCALE GENOMIC DNA]</scope>
</reference>
<feature type="compositionally biased region" description="Acidic residues" evidence="1">
    <location>
        <begin position="120"/>
        <end position="131"/>
    </location>
</feature>
<feature type="compositionally biased region" description="Basic and acidic residues" evidence="1">
    <location>
        <begin position="132"/>
        <end position="151"/>
    </location>
</feature>
<dbReference type="AlphaFoldDB" id="A0AAW0N7W3"/>
<dbReference type="EMBL" id="JBBPFD010000019">
    <property type="protein sequence ID" value="KAK7886623.1"/>
    <property type="molecule type" value="Genomic_DNA"/>
</dbReference>
<comment type="caution">
    <text evidence="2">The sequence shown here is derived from an EMBL/GenBank/DDBJ whole genome shotgun (WGS) entry which is preliminary data.</text>
</comment>